<evidence type="ECO:0000256" key="1">
    <source>
        <dbReference type="ARBA" id="ARBA00007119"/>
    </source>
</evidence>
<evidence type="ECO:0000256" key="4">
    <source>
        <dbReference type="PIRSR" id="PIRSR600898-1"/>
    </source>
</evidence>
<feature type="compositionally biased region" description="Polar residues" evidence="5">
    <location>
        <begin position="383"/>
        <end position="397"/>
    </location>
</feature>
<reference evidence="6" key="1">
    <citation type="submission" date="2020-05" db="EMBL/GenBank/DDBJ databases">
        <title>Mycena genomes resolve the evolution of fungal bioluminescence.</title>
        <authorList>
            <person name="Tsai I.J."/>
        </authorList>
    </citation>
    <scope>NUCLEOTIDE SEQUENCE</scope>
    <source>
        <strain evidence="6">CCC161011</strain>
    </source>
</reference>
<dbReference type="InterPro" id="IPR000898">
    <property type="entry name" value="Indolamine_dOase"/>
</dbReference>
<evidence type="ECO:0000256" key="5">
    <source>
        <dbReference type="SAM" id="MobiDB-lite"/>
    </source>
</evidence>
<dbReference type="EMBL" id="JACAZI010000034">
    <property type="protein sequence ID" value="KAF7329006.1"/>
    <property type="molecule type" value="Genomic_DNA"/>
</dbReference>
<feature type="region of interest" description="Disordered" evidence="5">
    <location>
        <begin position="372"/>
        <end position="404"/>
    </location>
</feature>
<proteinExistence type="inferred from homology"/>
<dbReference type="Proteomes" id="UP000620124">
    <property type="component" value="Unassembled WGS sequence"/>
</dbReference>
<dbReference type="OrthoDB" id="540174at2759"/>
<dbReference type="Gene3D" id="1.20.58.480">
    <property type="match status" value="1"/>
</dbReference>
<dbReference type="SUPFAM" id="SSF140959">
    <property type="entry name" value="Indolic compounds 2,3-dioxygenase-like"/>
    <property type="match status" value="1"/>
</dbReference>
<keyword evidence="7" id="KW-1185">Reference proteome</keyword>
<comment type="caution">
    <text evidence="6">The sequence shown here is derived from an EMBL/GenBank/DDBJ whole genome shotgun (WGS) entry which is preliminary data.</text>
</comment>
<keyword evidence="4" id="KW-0349">Heme</keyword>
<comment type="similarity">
    <text evidence="1">Belongs to the indoleamine 2,3-dioxygenase family.</text>
</comment>
<evidence type="ECO:0000313" key="7">
    <source>
        <dbReference type="Proteomes" id="UP000620124"/>
    </source>
</evidence>
<dbReference type="GO" id="GO:0019441">
    <property type="term" value="P:L-tryptophan catabolic process to kynurenine"/>
    <property type="evidence" value="ECO:0007669"/>
    <property type="project" value="InterPro"/>
</dbReference>
<dbReference type="GO" id="GO:0020037">
    <property type="term" value="F:heme binding"/>
    <property type="evidence" value="ECO:0007669"/>
    <property type="project" value="InterPro"/>
</dbReference>
<dbReference type="GO" id="GO:0046872">
    <property type="term" value="F:metal ion binding"/>
    <property type="evidence" value="ECO:0007669"/>
    <property type="project" value="UniProtKB-KW"/>
</dbReference>
<dbReference type="PANTHER" id="PTHR28657:SF5">
    <property type="entry name" value="INDOLEAMINE 2,3-DIOXYGENASE"/>
    <property type="match status" value="1"/>
</dbReference>
<dbReference type="InterPro" id="IPR037217">
    <property type="entry name" value="Trp/Indoleamine_2_3_dOase-like"/>
</dbReference>
<evidence type="ECO:0000256" key="2">
    <source>
        <dbReference type="ARBA" id="ARBA00022723"/>
    </source>
</evidence>
<accession>A0A8H7C9J9</accession>
<feature type="binding site" description="proximal binding residue" evidence="4">
    <location>
        <position position="357"/>
    </location>
    <ligand>
        <name>heme b</name>
        <dbReference type="ChEBI" id="CHEBI:60344"/>
    </ligand>
    <ligandPart>
        <name>Fe</name>
        <dbReference type="ChEBI" id="CHEBI:18248"/>
    </ligandPart>
</feature>
<evidence type="ECO:0000313" key="6">
    <source>
        <dbReference type="EMBL" id="KAF7329006.1"/>
    </source>
</evidence>
<evidence type="ECO:0000256" key="3">
    <source>
        <dbReference type="ARBA" id="ARBA00023004"/>
    </source>
</evidence>
<keyword evidence="2 4" id="KW-0479">Metal-binding</keyword>
<dbReference type="GO" id="GO:0005737">
    <property type="term" value="C:cytoplasm"/>
    <property type="evidence" value="ECO:0007669"/>
    <property type="project" value="TreeGrafter"/>
</dbReference>
<dbReference type="GO" id="GO:0034354">
    <property type="term" value="P:'de novo' NAD+ biosynthetic process from L-tryptophan"/>
    <property type="evidence" value="ECO:0007669"/>
    <property type="project" value="TreeGrafter"/>
</dbReference>
<feature type="compositionally biased region" description="Low complexity" evidence="5">
    <location>
        <begin position="373"/>
        <end position="382"/>
    </location>
</feature>
<sequence length="422" mass="45862">MAAHPHDHHHGPLLYINQMLDCYDISPINGFACGGTSITTFADPSFKPWLQTASNLPNLISSKKLRSTIDSWPHLSPEQLVSLEEYRLAYLLLGHLVHAYIWANLAEESPCPRIPAPLARPFLEIVNELEVPLGICFASTALWNYTLDSEGKEGCVVGFTGTSDEVHFNLTSRRVEVAGAEALTAALKAARVAARTDKETVAEVQKLLKQVAQSLGQCKVELLKMKDGLDPAIFYHRLRPYLVSSQALPDGVVFVTDTDADDRYQLGGSTGGQSSLFQALDILLGVQHSDASGRAQFVQSMRRGMPSGHARFLEDIRVLPSIRTFVQNQVKAENGAEELVATFNAALDVLKTYRDSHVQVVTLFVVTPAGKTAAADGNNANNPGSTANFDESGSTEPRGTGGSELFSLLKGMREDMKEARLG</sequence>
<keyword evidence="3 4" id="KW-0408">Iron</keyword>
<protein>
    <submittedName>
        <fullName evidence="6">IDO-domain-containing protein</fullName>
    </submittedName>
</protein>
<organism evidence="6 7">
    <name type="scientific">Mycena venus</name>
    <dbReference type="NCBI Taxonomy" id="2733690"/>
    <lineage>
        <taxon>Eukaryota</taxon>
        <taxon>Fungi</taxon>
        <taxon>Dikarya</taxon>
        <taxon>Basidiomycota</taxon>
        <taxon>Agaricomycotina</taxon>
        <taxon>Agaricomycetes</taxon>
        <taxon>Agaricomycetidae</taxon>
        <taxon>Agaricales</taxon>
        <taxon>Marasmiineae</taxon>
        <taxon>Mycenaceae</taxon>
        <taxon>Mycena</taxon>
    </lineage>
</organism>
<dbReference type="PANTHER" id="PTHR28657">
    <property type="entry name" value="INDOLEAMINE 2,3-DIOXYGENASE"/>
    <property type="match status" value="1"/>
</dbReference>
<dbReference type="GO" id="GO:0033754">
    <property type="term" value="F:indoleamine 2,3-dioxygenase activity"/>
    <property type="evidence" value="ECO:0007669"/>
    <property type="project" value="TreeGrafter"/>
</dbReference>
<dbReference type="AlphaFoldDB" id="A0A8H7C9J9"/>
<gene>
    <name evidence="6" type="ORF">MVEN_02530700</name>
</gene>
<dbReference type="Pfam" id="PF01231">
    <property type="entry name" value="IDO"/>
    <property type="match status" value="1"/>
</dbReference>
<name>A0A8H7C9J9_9AGAR</name>